<accession>A0A6H5GG46</accession>
<evidence type="ECO:0000313" key="1">
    <source>
        <dbReference type="EMBL" id="CAB0001878.1"/>
    </source>
</evidence>
<evidence type="ECO:0000313" key="2">
    <source>
        <dbReference type="Proteomes" id="UP000479000"/>
    </source>
</evidence>
<organism evidence="1 2">
    <name type="scientific">Nesidiocoris tenuis</name>
    <dbReference type="NCBI Taxonomy" id="355587"/>
    <lineage>
        <taxon>Eukaryota</taxon>
        <taxon>Metazoa</taxon>
        <taxon>Ecdysozoa</taxon>
        <taxon>Arthropoda</taxon>
        <taxon>Hexapoda</taxon>
        <taxon>Insecta</taxon>
        <taxon>Pterygota</taxon>
        <taxon>Neoptera</taxon>
        <taxon>Paraneoptera</taxon>
        <taxon>Hemiptera</taxon>
        <taxon>Heteroptera</taxon>
        <taxon>Panheteroptera</taxon>
        <taxon>Cimicomorpha</taxon>
        <taxon>Miridae</taxon>
        <taxon>Dicyphina</taxon>
        <taxon>Nesidiocoris</taxon>
    </lineage>
</organism>
<sequence length="101" mass="11725">MKAAVFLLGKILFPAEFADSRKSPLEHSDEAKLYRKTAELIRFKEALVIREGADPEQKRGSTRQCPRTSKNNYPIMYEEDQGCSRRFEDNSRIFQSCSMIF</sequence>
<dbReference type="EMBL" id="CADCXU010011705">
    <property type="protein sequence ID" value="CAB0001878.1"/>
    <property type="molecule type" value="Genomic_DNA"/>
</dbReference>
<dbReference type="AlphaFoldDB" id="A0A6H5GG46"/>
<name>A0A6H5GG46_9HEMI</name>
<proteinExistence type="predicted"/>
<keyword evidence="2" id="KW-1185">Reference proteome</keyword>
<gene>
    <name evidence="1" type="ORF">NTEN_LOCUS7665</name>
</gene>
<reference evidence="1 2" key="1">
    <citation type="submission" date="2020-02" db="EMBL/GenBank/DDBJ databases">
        <authorList>
            <person name="Ferguson B K."/>
        </authorList>
    </citation>
    <scope>NUCLEOTIDE SEQUENCE [LARGE SCALE GENOMIC DNA]</scope>
</reference>
<dbReference type="Proteomes" id="UP000479000">
    <property type="component" value="Unassembled WGS sequence"/>
</dbReference>
<protein>
    <submittedName>
        <fullName evidence="1">Uncharacterized protein</fullName>
    </submittedName>
</protein>